<protein>
    <submittedName>
        <fullName evidence="2">ImmA/IrrE family metallo-endopeptidase</fullName>
    </submittedName>
</protein>
<dbReference type="Pfam" id="PF06114">
    <property type="entry name" value="Peptidase_M78"/>
    <property type="match status" value="1"/>
</dbReference>
<keyword evidence="3" id="KW-1185">Reference proteome</keyword>
<dbReference type="InterPro" id="IPR010359">
    <property type="entry name" value="IrrE_HExxH"/>
</dbReference>
<dbReference type="RefSeq" id="WP_186859105.1">
    <property type="nucleotide sequence ID" value="NZ_JACOOO010000001.1"/>
</dbReference>
<reference evidence="2 3" key="1">
    <citation type="submission" date="2020-08" db="EMBL/GenBank/DDBJ databases">
        <title>Genome public.</title>
        <authorList>
            <person name="Liu C."/>
            <person name="Sun Q."/>
        </authorList>
    </citation>
    <scope>NUCLEOTIDE SEQUENCE [LARGE SCALE GENOMIC DNA]</scope>
    <source>
        <strain evidence="2 3">NSJ-6</strain>
    </source>
</reference>
<dbReference type="Gene3D" id="1.10.10.2910">
    <property type="match status" value="1"/>
</dbReference>
<evidence type="ECO:0000313" key="3">
    <source>
        <dbReference type="Proteomes" id="UP000596929"/>
    </source>
</evidence>
<name>A0ABR7D846_9CLOT</name>
<dbReference type="PANTHER" id="PTHR43236:SF1">
    <property type="entry name" value="BLL7220 PROTEIN"/>
    <property type="match status" value="1"/>
</dbReference>
<organism evidence="2 3">
    <name type="scientific">Clostridium hominis</name>
    <dbReference type="NCBI Taxonomy" id="2763036"/>
    <lineage>
        <taxon>Bacteria</taxon>
        <taxon>Bacillati</taxon>
        <taxon>Bacillota</taxon>
        <taxon>Clostridia</taxon>
        <taxon>Eubacteriales</taxon>
        <taxon>Clostridiaceae</taxon>
        <taxon>Clostridium</taxon>
    </lineage>
</organism>
<dbReference type="Proteomes" id="UP000596929">
    <property type="component" value="Unassembled WGS sequence"/>
</dbReference>
<dbReference type="PANTHER" id="PTHR43236">
    <property type="entry name" value="ANTITOXIN HIGA1"/>
    <property type="match status" value="1"/>
</dbReference>
<dbReference type="EMBL" id="JACOOO010000001">
    <property type="protein sequence ID" value="MBC5627556.1"/>
    <property type="molecule type" value="Genomic_DNA"/>
</dbReference>
<sequence length="142" mass="16696">MLNIKNEVKKIIKKYNTNNPFELCDFLGIWVYVMPLGKIEGHYTYNKRKKVFFINENLSEEQKCFCCAHELGHALLHTKSNVYFNSSKTFFVQNKLENQANEFAAELLIDDALLEYFDGYSLKKISECTGIDIKYLELKFKK</sequence>
<feature type="domain" description="IrrE N-terminal-like" evidence="1">
    <location>
        <begin position="25"/>
        <end position="117"/>
    </location>
</feature>
<proteinExistence type="predicted"/>
<dbReference type="InterPro" id="IPR052345">
    <property type="entry name" value="Rad_response_metalloprotease"/>
</dbReference>
<accession>A0ABR7D846</accession>
<comment type="caution">
    <text evidence="2">The sequence shown here is derived from an EMBL/GenBank/DDBJ whole genome shotgun (WGS) entry which is preliminary data.</text>
</comment>
<evidence type="ECO:0000313" key="2">
    <source>
        <dbReference type="EMBL" id="MBC5627556.1"/>
    </source>
</evidence>
<gene>
    <name evidence="2" type="ORF">H8S20_01470</name>
</gene>
<evidence type="ECO:0000259" key="1">
    <source>
        <dbReference type="Pfam" id="PF06114"/>
    </source>
</evidence>